<evidence type="ECO:0000313" key="15">
    <source>
        <dbReference type="Proteomes" id="UP000630353"/>
    </source>
</evidence>
<gene>
    <name evidence="14" type="ORF">GCM10017083_13960</name>
</gene>
<dbReference type="Pfam" id="PF08447">
    <property type="entry name" value="PAS_3"/>
    <property type="match status" value="1"/>
</dbReference>
<dbReference type="InterPro" id="IPR013655">
    <property type="entry name" value="PAS_fold_3"/>
</dbReference>
<comment type="catalytic activity">
    <reaction evidence="1">
        <text>ATP + protein L-histidine = ADP + protein N-phospho-L-histidine.</text>
        <dbReference type="EC" id="2.7.13.3"/>
    </reaction>
</comment>
<dbReference type="SMART" id="SM00091">
    <property type="entry name" value="PAS"/>
    <property type="match status" value="4"/>
</dbReference>
<dbReference type="NCBIfam" id="TIGR00229">
    <property type="entry name" value="sensory_box"/>
    <property type="match status" value="3"/>
</dbReference>
<dbReference type="Pfam" id="PF12860">
    <property type="entry name" value="PAS_7"/>
    <property type="match status" value="1"/>
</dbReference>
<dbReference type="Pfam" id="PF00989">
    <property type="entry name" value="PAS"/>
    <property type="match status" value="1"/>
</dbReference>
<dbReference type="Gene3D" id="1.10.287.130">
    <property type="match status" value="1"/>
</dbReference>
<evidence type="ECO:0000259" key="11">
    <source>
        <dbReference type="PROSITE" id="PS50110"/>
    </source>
</evidence>
<keyword evidence="7" id="KW-0067">ATP-binding</keyword>
<dbReference type="SMART" id="SM00086">
    <property type="entry name" value="PAC"/>
    <property type="match status" value="3"/>
</dbReference>
<dbReference type="InterPro" id="IPR004358">
    <property type="entry name" value="Sig_transdc_His_kin-like_C"/>
</dbReference>
<dbReference type="SUPFAM" id="SSF55874">
    <property type="entry name" value="ATPase domain of HSP90 chaperone/DNA topoisomerase II/histidine kinase"/>
    <property type="match status" value="1"/>
</dbReference>
<dbReference type="InterPro" id="IPR005467">
    <property type="entry name" value="His_kinase_dom"/>
</dbReference>
<dbReference type="InterPro" id="IPR013767">
    <property type="entry name" value="PAS_fold"/>
</dbReference>
<feature type="domain" description="PAC" evidence="13">
    <location>
        <begin position="74"/>
        <end position="126"/>
    </location>
</feature>
<dbReference type="CDD" id="cd00156">
    <property type="entry name" value="REC"/>
    <property type="match status" value="1"/>
</dbReference>
<dbReference type="InterPro" id="IPR003661">
    <property type="entry name" value="HisK_dim/P_dom"/>
</dbReference>
<dbReference type="Pfam" id="PF13426">
    <property type="entry name" value="PAS_9"/>
    <property type="match status" value="1"/>
</dbReference>
<dbReference type="GO" id="GO:0006355">
    <property type="term" value="P:regulation of DNA-templated transcription"/>
    <property type="evidence" value="ECO:0007669"/>
    <property type="project" value="InterPro"/>
</dbReference>
<evidence type="ECO:0000259" key="13">
    <source>
        <dbReference type="PROSITE" id="PS50113"/>
    </source>
</evidence>
<dbReference type="Gene3D" id="3.40.50.2300">
    <property type="match status" value="1"/>
</dbReference>
<keyword evidence="4" id="KW-0808">Transferase</keyword>
<organism evidence="14 15">
    <name type="scientific">Thalassobaculum fulvum</name>
    <dbReference type="NCBI Taxonomy" id="1633335"/>
    <lineage>
        <taxon>Bacteria</taxon>
        <taxon>Pseudomonadati</taxon>
        <taxon>Pseudomonadota</taxon>
        <taxon>Alphaproteobacteria</taxon>
        <taxon>Rhodospirillales</taxon>
        <taxon>Thalassobaculaceae</taxon>
        <taxon>Thalassobaculum</taxon>
    </lineage>
</organism>
<reference evidence="14" key="1">
    <citation type="journal article" date="2014" name="Int. J. Syst. Evol. Microbiol.">
        <title>Complete genome sequence of Corynebacterium casei LMG S-19264T (=DSM 44701T), isolated from a smear-ripened cheese.</title>
        <authorList>
            <consortium name="US DOE Joint Genome Institute (JGI-PGF)"/>
            <person name="Walter F."/>
            <person name="Albersmeier A."/>
            <person name="Kalinowski J."/>
            <person name="Ruckert C."/>
        </authorList>
    </citation>
    <scope>NUCLEOTIDE SEQUENCE</scope>
    <source>
        <strain evidence="14">KCTC 42651</strain>
    </source>
</reference>
<dbReference type="PROSITE" id="PS50109">
    <property type="entry name" value="HIS_KIN"/>
    <property type="match status" value="1"/>
</dbReference>
<evidence type="ECO:0000256" key="6">
    <source>
        <dbReference type="ARBA" id="ARBA00022777"/>
    </source>
</evidence>
<dbReference type="InterPro" id="IPR003594">
    <property type="entry name" value="HATPase_dom"/>
</dbReference>
<feature type="domain" description="Histidine kinase" evidence="10">
    <location>
        <begin position="527"/>
        <end position="740"/>
    </location>
</feature>
<dbReference type="Gene3D" id="3.30.565.10">
    <property type="entry name" value="Histidine kinase-like ATPase, C-terminal domain"/>
    <property type="match status" value="1"/>
</dbReference>
<dbReference type="InterPro" id="IPR035965">
    <property type="entry name" value="PAS-like_dom_sf"/>
</dbReference>
<keyword evidence="15" id="KW-1185">Reference proteome</keyword>
<keyword evidence="8" id="KW-0902">Two-component regulatory system</keyword>
<feature type="domain" description="PAC" evidence="13">
    <location>
        <begin position="457"/>
        <end position="507"/>
    </location>
</feature>
<dbReference type="Gene3D" id="3.30.450.20">
    <property type="entry name" value="PAS domain"/>
    <property type="match status" value="4"/>
</dbReference>
<dbReference type="InterPro" id="IPR011006">
    <property type="entry name" value="CheY-like_superfamily"/>
</dbReference>
<protein>
    <recommendedName>
        <fullName evidence="2">histidine kinase</fullName>
        <ecNumber evidence="2">2.7.13.3</ecNumber>
    </recommendedName>
</protein>
<dbReference type="SMART" id="SM00448">
    <property type="entry name" value="REC"/>
    <property type="match status" value="1"/>
</dbReference>
<dbReference type="Pfam" id="PF00072">
    <property type="entry name" value="Response_reg"/>
    <property type="match status" value="1"/>
</dbReference>
<dbReference type="InterPro" id="IPR001789">
    <property type="entry name" value="Sig_transdc_resp-reg_receiver"/>
</dbReference>
<name>A0A919CNI8_9PROT</name>
<reference evidence="14" key="2">
    <citation type="submission" date="2020-09" db="EMBL/GenBank/DDBJ databases">
        <authorList>
            <person name="Sun Q."/>
            <person name="Kim S."/>
        </authorList>
    </citation>
    <scope>NUCLEOTIDE SEQUENCE</scope>
    <source>
        <strain evidence="14">KCTC 42651</strain>
    </source>
</reference>
<dbReference type="InterPro" id="IPR036890">
    <property type="entry name" value="HATPase_C_sf"/>
</dbReference>
<dbReference type="SUPFAM" id="SSF47384">
    <property type="entry name" value="Homodimeric domain of signal transducing histidine kinase"/>
    <property type="match status" value="1"/>
</dbReference>
<dbReference type="PANTHER" id="PTHR43065">
    <property type="entry name" value="SENSOR HISTIDINE KINASE"/>
    <property type="match status" value="1"/>
</dbReference>
<dbReference type="InterPro" id="IPR000014">
    <property type="entry name" value="PAS"/>
</dbReference>
<evidence type="ECO:0000256" key="4">
    <source>
        <dbReference type="ARBA" id="ARBA00022679"/>
    </source>
</evidence>
<dbReference type="PRINTS" id="PR00344">
    <property type="entry name" value="BCTRLSENSOR"/>
</dbReference>
<dbReference type="Pfam" id="PF00512">
    <property type="entry name" value="HisKA"/>
    <property type="match status" value="1"/>
</dbReference>
<feature type="domain" description="PAS" evidence="12">
    <location>
        <begin position="127"/>
        <end position="198"/>
    </location>
</feature>
<dbReference type="GO" id="GO:0005524">
    <property type="term" value="F:ATP binding"/>
    <property type="evidence" value="ECO:0007669"/>
    <property type="project" value="UniProtKB-KW"/>
</dbReference>
<evidence type="ECO:0000313" key="14">
    <source>
        <dbReference type="EMBL" id="GHD45686.1"/>
    </source>
</evidence>
<dbReference type="PANTHER" id="PTHR43065:SF10">
    <property type="entry name" value="PEROXIDE STRESS-ACTIVATED HISTIDINE KINASE MAK3"/>
    <property type="match status" value="1"/>
</dbReference>
<dbReference type="InterPro" id="IPR001610">
    <property type="entry name" value="PAC"/>
</dbReference>
<evidence type="ECO:0000256" key="9">
    <source>
        <dbReference type="PROSITE-ProRule" id="PRU00169"/>
    </source>
</evidence>
<evidence type="ECO:0000256" key="5">
    <source>
        <dbReference type="ARBA" id="ARBA00022741"/>
    </source>
</evidence>
<keyword evidence="5" id="KW-0547">Nucleotide-binding</keyword>
<feature type="modified residue" description="4-aspartylphosphate" evidence="9">
    <location>
        <position position="808"/>
    </location>
</feature>
<dbReference type="SUPFAM" id="SSF52172">
    <property type="entry name" value="CheY-like"/>
    <property type="match status" value="1"/>
</dbReference>
<feature type="domain" description="Response regulatory" evidence="11">
    <location>
        <begin position="759"/>
        <end position="875"/>
    </location>
</feature>
<dbReference type="PROSITE" id="PS50112">
    <property type="entry name" value="PAS"/>
    <property type="match status" value="1"/>
</dbReference>
<dbReference type="SMART" id="SM00387">
    <property type="entry name" value="HATPase_c"/>
    <property type="match status" value="1"/>
</dbReference>
<keyword evidence="3 9" id="KW-0597">Phosphoprotein</keyword>
<dbReference type="EC" id="2.7.13.3" evidence="2"/>
<dbReference type="EMBL" id="BMZS01000003">
    <property type="protein sequence ID" value="GHD45686.1"/>
    <property type="molecule type" value="Genomic_DNA"/>
</dbReference>
<evidence type="ECO:0000256" key="3">
    <source>
        <dbReference type="ARBA" id="ARBA00022553"/>
    </source>
</evidence>
<evidence type="ECO:0000259" key="12">
    <source>
        <dbReference type="PROSITE" id="PS50112"/>
    </source>
</evidence>
<dbReference type="SUPFAM" id="SSF55785">
    <property type="entry name" value="PYP-like sensor domain (PAS domain)"/>
    <property type="match status" value="4"/>
</dbReference>
<feature type="domain" description="PAC" evidence="13">
    <location>
        <begin position="205"/>
        <end position="255"/>
    </location>
</feature>
<dbReference type="PROSITE" id="PS50110">
    <property type="entry name" value="RESPONSE_REGULATORY"/>
    <property type="match status" value="1"/>
</dbReference>
<dbReference type="CDD" id="cd00130">
    <property type="entry name" value="PAS"/>
    <property type="match status" value="3"/>
</dbReference>
<sequence length="885" mass="97529">MLDFAVSQTSTVFYIADIGTGRRTRFISDNVEWLTGHPASAFTDQPGYGTALLHPDDRPAYFEAINRVHEAGELTIEYRFRRKDGAWAWIRDTLRVVDTDGSGAMAVVGCMLDVTAEREAVARVDTAEAVTRALLNSAMDAILATDGDGLVVEFNPAAERMFGYPRAAALGRPLADLIIPPEYRERHAAGMRRFRESGELILGNRRMEVEAMRADGSTFPAELTISATDAGPSQLVIGEVRDISERMAALNERRRLIQLMTDAIESLPDGFVVSDSEDRILFCNSAFARPYDRPPHAMVGLTPDDVAPAFFRHLRRFDGRLVEGDRTLVPWVAQRLREVGGKPIELELIDGSWREISRHRTSDGGSVTLRADITDRKRAELALRDSEAMIRRILEAAPVTVGMTRAEDGLILYESPASRRLFLRDPIVGDLSARSFFVDPGERERYVETLYREGGVDAFEATFRRTDGSQFSAAVSARLIDYQGEKVVVSSVFDLTERRRVEAEMARQREALHQSEKLSALGELLAGVSHELNNPLSVVVGQALLMRETATDAKTAERARKIGEAADRCARIVRTFLAMARQQPTETRPVDVNATIEAALEVTGYMLRTADIDISLELTPLVPPILADPDQINQVVTNLIVNAQHALAGAARPHRLRLMTSHDRRTDRVILKVSDNGNGVPEAVASRIFEPFFTTKEVGHGTGLGLAITHRIVEAHGGNIALEETPGGGATFVLQFPAHSMPARRRTDGAATAFGPALSVLVVDDEPEVAEIVSDVLTEAGHRVAVATSGRAAMEKLVYRRYDVVLSDVRMPDLDGPALYDLLEDRYPELRDRVAFITGDTMSPAIRRFLDRCGRPYLEKPVVPADLRRLVAQLGGRGADREGDV</sequence>
<dbReference type="AlphaFoldDB" id="A0A919CNI8"/>
<dbReference type="CDD" id="cd00082">
    <property type="entry name" value="HisKA"/>
    <property type="match status" value="1"/>
</dbReference>
<comment type="caution">
    <text evidence="14">The sequence shown here is derived from an EMBL/GenBank/DDBJ whole genome shotgun (WGS) entry which is preliminary data.</text>
</comment>
<dbReference type="InterPro" id="IPR000700">
    <property type="entry name" value="PAS-assoc_C"/>
</dbReference>
<evidence type="ECO:0000256" key="2">
    <source>
        <dbReference type="ARBA" id="ARBA00012438"/>
    </source>
</evidence>
<dbReference type="SMART" id="SM00388">
    <property type="entry name" value="HisKA"/>
    <property type="match status" value="1"/>
</dbReference>
<evidence type="ECO:0000259" key="10">
    <source>
        <dbReference type="PROSITE" id="PS50109"/>
    </source>
</evidence>
<evidence type="ECO:0000256" key="7">
    <source>
        <dbReference type="ARBA" id="ARBA00022840"/>
    </source>
</evidence>
<accession>A0A919CNI8</accession>
<proteinExistence type="predicted"/>
<keyword evidence="6" id="KW-0418">Kinase</keyword>
<evidence type="ECO:0000256" key="8">
    <source>
        <dbReference type="ARBA" id="ARBA00023012"/>
    </source>
</evidence>
<dbReference type="Pfam" id="PF02518">
    <property type="entry name" value="HATPase_c"/>
    <property type="match status" value="1"/>
</dbReference>
<dbReference type="GO" id="GO:0000155">
    <property type="term" value="F:phosphorelay sensor kinase activity"/>
    <property type="evidence" value="ECO:0007669"/>
    <property type="project" value="InterPro"/>
</dbReference>
<dbReference type="PROSITE" id="PS50113">
    <property type="entry name" value="PAC"/>
    <property type="match status" value="3"/>
</dbReference>
<dbReference type="Proteomes" id="UP000630353">
    <property type="component" value="Unassembled WGS sequence"/>
</dbReference>
<dbReference type="InterPro" id="IPR036097">
    <property type="entry name" value="HisK_dim/P_sf"/>
</dbReference>
<evidence type="ECO:0000256" key="1">
    <source>
        <dbReference type="ARBA" id="ARBA00000085"/>
    </source>
</evidence>